<evidence type="ECO:0000256" key="6">
    <source>
        <dbReference type="SAM" id="MobiDB-lite"/>
    </source>
</evidence>
<dbReference type="Pfam" id="PF01541">
    <property type="entry name" value="GIY-YIG"/>
    <property type="match status" value="1"/>
</dbReference>
<keyword evidence="3" id="KW-0228">DNA excision</keyword>
<dbReference type="PROSITE" id="PS50151">
    <property type="entry name" value="UVR"/>
    <property type="match status" value="1"/>
</dbReference>
<dbReference type="FunFam" id="3.40.1440.10:FF:000001">
    <property type="entry name" value="UvrABC system protein C"/>
    <property type="match status" value="1"/>
</dbReference>
<name>A0A6J6C4D5_9ZZZZ</name>
<dbReference type="Gene3D" id="1.10.150.20">
    <property type="entry name" value="5' to 3' exonuclease, C-terminal subdomain"/>
    <property type="match status" value="1"/>
</dbReference>
<evidence type="ECO:0000256" key="3">
    <source>
        <dbReference type="ARBA" id="ARBA00022769"/>
    </source>
</evidence>
<dbReference type="SUPFAM" id="SSF47781">
    <property type="entry name" value="RuvA domain 2-like"/>
    <property type="match status" value="1"/>
</dbReference>
<dbReference type="InterPro" id="IPR035901">
    <property type="entry name" value="GIY-YIG_endonuc_sf"/>
</dbReference>
<keyword evidence="2" id="KW-0227">DNA damage</keyword>
<dbReference type="InterPro" id="IPR001162">
    <property type="entry name" value="UvrC_RNase_H_dom"/>
</dbReference>
<dbReference type="Gene3D" id="3.30.420.340">
    <property type="entry name" value="UvrC, RNAse H endonuclease domain"/>
    <property type="match status" value="1"/>
</dbReference>
<dbReference type="PANTHER" id="PTHR30562">
    <property type="entry name" value="UVRC/OXIDOREDUCTASE"/>
    <property type="match status" value="1"/>
</dbReference>
<dbReference type="InterPro" id="IPR050066">
    <property type="entry name" value="UvrABC_protein_C"/>
</dbReference>
<dbReference type="InterPro" id="IPR038476">
    <property type="entry name" value="UvrC_RNase_H_dom_sf"/>
</dbReference>
<dbReference type="NCBIfam" id="NF001824">
    <property type="entry name" value="PRK00558.1-5"/>
    <property type="match status" value="1"/>
</dbReference>
<keyword evidence="1" id="KW-0963">Cytoplasm</keyword>
<dbReference type="Gene3D" id="4.10.860.10">
    <property type="entry name" value="UVR domain"/>
    <property type="match status" value="1"/>
</dbReference>
<evidence type="ECO:0000313" key="10">
    <source>
        <dbReference type="EMBL" id="CAB4545383.1"/>
    </source>
</evidence>
<feature type="region of interest" description="Disordered" evidence="6">
    <location>
        <begin position="665"/>
        <end position="698"/>
    </location>
</feature>
<dbReference type="GO" id="GO:0009381">
    <property type="term" value="F:excinuclease ABC activity"/>
    <property type="evidence" value="ECO:0007669"/>
    <property type="project" value="InterPro"/>
</dbReference>
<dbReference type="InterPro" id="IPR004791">
    <property type="entry name" value="UvrC"/>
</dbReference>
<dbReference type="SUPFAM" id="SSF46600">
    <property type="entry name" value="C-terminal UvrC-binding domain of UvrB"/>
    <property type="match status" value="1"/>
</dbReference>
<dbReference type="Pfam" id="PF08459">
    <property type="entry name" value="UvrC_RNaseH_dom"/>
    <property type="match status" value="1"/>
</dbReference>
<keyword evidence="4" id="KW-0267">Excision nuclease</keyword>
<feature type="domain" description="GIY-YIG" evidence="8">
    <location>
        <begin position="12"/>
        <end position="91"/>
    </location>
</feature>
<accession>A0A6J6C4D5</accession>
<organism evidence="10">
    <name type="scientific">freshwater metagenome</name>
    <dbReference type="NCBI Taxonomy" id="449393"/>
    <lineage>
        <taxon>unclassified sequences</taxon>
        <taxon>metagenomes</taxon>
        <taxon>ecological metagenomes</taxon>
    </lineage>
</organism>
<dbReference type="CDD" id="cd10434">
    <property type="entry name" value="GIY-YIG_UvrC_Cho"/>
    <property type="match status" value="1"/>
</dbReference>
<dbReference type="SUPFAM" id="SSF82771">
    <property type="entry name" value="GIY-YIG endonuclease"/>
    <property type="match status" value="1"/>
</dbReference>
<dbReference type="PANTHER" id="PTHR30562:SF1">
    <property type="entry name" value="UVRABC SYSTEM PROTEIN C"/>
    <property type="match status" value="1"/>
</dbReference>
<keyword evidence="5" id="KW-0234">DNA repair</keyword>
<dbReference type="GO" id="GO:0006289">
    <property type="term" value="P:nucleotide-excision repair"/>
    <property type="evidence" value="ECO:0007669"/>
    <property type="project" value="InterPro"/>
</dbReference>
<evidence type="ECO:0000256" key="2">
    <source>
        <dbReference type="ARBA" id="ARBA00022763"/>
    </source>
</evidence>
<evidence type="ECO:0000256" key="5">
    <source>
        <dbReference type="ARBA" id="ARBA00023204"/>
    </source>
</evidence>
<dbReference type="SMART" id="SM00465">
    <property type="entry name" value="GIYc"/>
    <property type="match status" value="1"/>
</dbReference>
<dbReference type="AlphaFoldDB" id="A0A6J6C4D5"/>
<dbReference type="HAMAP" id="MF_00203">
    <property type="entry name" value="UvrC"/>
    <property type="match status" value="1"/>
</dbReference>
<dbReference type="InterPro" id="IPR036876">
    <property type="entry name" value="UVR_dom_sf"/>
</dbReference>
<dbReference type="NCBIfam" id="TIGR00194">
    <property type="entry name" value="uvrC"/>
    <property type="match status" value="1"/>
</dbReference>
<dbReference type="PROSITE" id="PS50164">
    <property type="entry name" value="GIY_YIG"/>
    <property type="match status" value="1"/>
</dbReference>
<evidence type="ECO:0000256" key="4">
    <source>
        <dbReference type="ARBA" id="ARBA00022881"/>
    </source>
</evidence>
<evidence type="ECO:0000259" key="7">
    <source>
        <dbReference type="PROSITE" id="PS50151"/>
    </source>
</evidence>
<dbReference type="InterPro" id="IPR001943">
    <property type="entry name" value="UVR_dom"/>
</dbReference>
<dbReference type="PROSITE" id="PS50165">
    <property type="entry name" value="UVRC"/>
    <property type="match status" value="1"/>
</dbReference>
<gene>
    <name evidence="10" type="ORF">UFOPK1493_00623</name>
</gene>
<evidence type="ECO:0000259" key="8">
    <source>
        <dbReference type="PROSITE" id="PS50164"/>
    </source>
</evidence>
<evidence type="ECO:0000259" key="9">
    <source>
        <dbReference type="PROSITE" id="PS50165"/>
    </source>
</evidence>
<evidence type="ECO:0000256" key="1">
    <source>
        <dbReference type="ARBA" id="ARBA00022490"/>
    </source>
</evidence>
<dbReference type="Pfam" id="PF22920">
    <property type="entry name" value="UvrC_RNaseH"/>
    <property type="match status" value="1"/>
</dbReference>
<dbReference type="Gene3D" id="3.40.1440.10">
    <property type="entry name" value="GIY-YIG endonuclease"/>
    <property type="match status" value="1"/>
</dbReference>
<dbReference type="InterPro" id="IPR047296">
    <property type="entry name" value="GIY-YIG_UvrC_Cho"/>
</dbReference>
<feature type="domain" description="UvrC family homology region profile" evidence="9">
    <location>
        <begin position="255"/>
        <end position="499"/>
    </location>
</feature>
<reference evidence="10" key="1">
    <citation type="submission" date="2020-05" db="EMBL/GenBank/DDBJ databases">
        <authorList>
            <person name="Chiriac C."/>
            <person name="Salcher M."/>
            <person name="Ghai R."/>
            <person name="Kavagutti S V."/>
        </authorList>
    </citation>
    <scope>NUCLEOTIDE SEQUENCE</scope>
</reference>
<sequence>MVTRPPAGTIPDTPGSYQFKDALGRVIYVGKASSLRQRLSNYFQDPRNLHPRTAQMVATAETVEWIEVRNEVEALMLEYSLIKQHRPRFNVRLRDDKSYPFLAVTMDEQYPRALVMRGRKRKGVRYFGPYAHAYAIRETLDLLLRSFPIRTCSPGKFNEHHRLGRPCLLFHIEKCSGPCVGEIEEMPYRQLVHELCEFLDGDTDEIVRRLEQDMRAAASALEYERAARLRDRLASVQRAVEKQQMVAERGEDLDVIGIADDELEAAVQVFFVRKGRVVGRKGFVLDKVEELTPGGLVDRIMEEMYGDEPPAGVPKQVLVPVPSDDQATYEEWLSHLRGSRVQVRVPMRGDKRALHETVTRNAREEFVRHRLRRAGDHNARSRALTELQDLLLLPEAPLRIECYDMAHLQGTDYVGSMVVLEDGLPNKREYRRFKVKDVPGNDDYAAMEEVLTRRLRAYLDERDQPIGERGERPGKFAYPPQLLLVDGGKGQLGVAERVVQSLGLADEIPIASLAKRFEEVYLPGRGEPIEIPRGSEALFMLQRIRDEAHRFANTFHRELRGKRMTASSLDGIPGLGEARKKKLVQALGGVNAVKRASLETLQDLSFLPDAVALAVYTKFHPDGVDTAEASGAAGAPVSLTVRSGSAEGAEHLGVESLVGGESLLGGGAEGEVGDRELVDPGLDVGADELDQFGGAADQ</sequence>
<protein>
    <submittedName>
        <fullName evidence="10">Unannotated protein</fullName>
    </submittedName>
</protein>
<dbReference type="InterPro" id="IPR000305">
    <property type="entry name" value="GIY-YIG_endonuc"/>
</dbReference>
<feature type="domain" description="UVR" evidence="7">
    <location>
        <begin position="204"/>
        <end position="239"/>
    </location>
</feature>
<dbReference type="EMBL" id="CAEZSR010000013">
    <property type="protein sequence ID" value="CAB4545383.1"/>
    <property type="molecule type" value="Genomic_DNA"/>
</dbReference>
<dbReference type="Pfam" id="PF02151">
    <property type="entry name" value="UVR"/>
    <property type="match status" value="1"/>
</dbReference>
<dbReference type="GO" id="GO:0009380">
    <property type="term" value="C:excinuclease repair complex"/>
    <property type="evidence" value="ECO:0007669"/>
    <property type="project" value="InterPro"/>
</dbReference>
<dbReference type="InterPro" id="IPR010994">
    <property type="entry name" value="RuvA_2-like"/>
</dbReference>
<proteinExistence type="inferred from homology"/>